<dbReference type="EMBL" id="QLST01000004">
    <property type="protein sequence ID" value="RBA29007.1"/>
    <property type="molecule type" value="Genomic_DNA"/>
</dbReference>
<sequence length="173" mass="20427">MLDEIHQQIKDLTEFDGIDLKVKHGDEILPVIEKSSLFISYDYLLNDDSEFSFNSENFYEKHSEFHDNRTDYQIYFDKVKSICSTRFDTVKQDTFNFKVVSLNKNFREVLKNVYDVSGFKAEQTPAFIEILLYTNKKTNRAPRVFGFLGNANVIYILFYDPFHKIFDATKPKL</sequence>
<dbReference type="RefSeq" id="WP_113988437.1">
    <property type="nucleotide sequence ID" value="NZ_QLST01000004.1"/>
</dbReference>
<reference evidence="1 2" key="1">
    <citation type="submission" date="2018-06" db="EMBL/GenBank/DDBJ databases">
        <title>Flavobacterium tibetense sp. nov., isolated from a wetland YonghuCo on Tibetan Plateau.</title>
        <authorList>
            <person name="Xing P."/>
            <person name="Phurbu D."/>
            <person name="Lu H."/>
        </authorList>
    </citation>
    <scope>NUCLEOTIDE SEQUENCE [LARGE SCALE GENOMIC DNA]</scope>
    <source>
        <strain evidence="1 2">YH5</strain>
    </source>
</reference>
<keyword evidence="2" id="KW-1185">Reference proteome</keyword>
<comment type="caution">
    <text evidence="1">The sequence shown here is derived from an EMBL/GenBank/DDBJ whole genome shotgun (WGS) entry which is preliminary data.</text>
</comment>
<proteinExistence type="predicted"/>
<protein>
    <submittedName>
        <fullName evidence="1">Uncharacterized protein</fullName>
    </submittedName>
</protein>
<gene>
    <name evidence="1" type="ORF">DPN68_04390</name>
</gene>
<name>A0A365P3L4_9FLAO</name>
<organism evidence="1 2">
    <name type="scientific">Flavobacterium tibetense</name>
    <dbReference type="NCBI Taxonomy" id="2233533"/>
    <lineage>
        <taxon>Bacteria</taxon>
        <taxon>Pseudomonadati</taxon>
        <taxon>Bacteroidota</taxon>
        <taxon>Flavobacteriia</taxon>
        <taxon>Flavobacteriales</taxon>
        <taxon>Flavobacteriaceae</taxon>
        <taxon>Flavobacterium</taxon>
    </lineage>
</organism>
<evidence type="ECO:0000313" key="1">
    <source>
        <dbReference type="EMBL" id="RBA29007.1"/>
    </source>
</evidence>
<dbReference type="AlphaFoldDB" id="A0A365P3L4"/>
<dbReference type="OrthoDB" id="1423714at2"/>
<evidence type="ECO:0000313" key="2">
    <source>
        <dbReference type="Proteomes" id="UP000253319"/>
    </source>
</evidence>
<accession>A0A365P3L4</accession>
<dbReference type="Proteomes" id="UP000253319">
    <property type="component" value="Unassembled WGS sequence"/>
</dbReference>